<reference evidence="6" key="2">
    <citation type="submission" date="2017-10" db="EMBL/GenBank/DDBJ databases">
        <title>Ladona fulva Genome sequencing and assembly.</title>
        <authorList>
            <person name="Murali S."/>
            <person name="Richards S."/>
            <person name="Bandaranaike D."/>
            <person name="Bellair M."/>
            <person name="Blankenburg K."/>
            <person name="Chao H."/>
            <person name="Dinh H."/>
            <person name="Doddapaneni H."/>
            <person name="Dugan-Rocha S."/>
            <person name="Elkadiri S."/>
            <person name="Gnanaolivu R."/>
            <person name="Hernandez B."/>
            <person name="Skinner E."/>
            <person name="Javaid M."/>
            <person name="Lee S."/>
            <person name="Li M."/>
            <person name="Ming W."/>
            <person name="Munidasa M."/>
            <person name="Muniz J."/>
            <person name="Nguyen L."/>
            <person name="Hughes D."/>
            <person name="Osuji N."/>
            <person name="Pu L.-L."/>
            <person name="Puazo M."/>
            <person name="Qu C."/>
            <person name="Quiroz J."/>
            <person name="Raj R."/>
            <person name="Weissenberger G."/>
            <person name="Xin Y."/>
            <person name="Zou X."/>
            <person name="Han Y."/>
            <person name="Worley K."/>
            <person name="Muzny D."/>
            <person name="Gibbs R."/>
        </authorList>
    </citation>
    <scope>NUCLEOTIDE SEQUENCE</scope>
    <source>
        <strain evidence="6">Sampled in the wild</strain>
    </source>
</reference>
<dbReference type="SUPFAM" id="SSF48652">
    <property type="entry name" value="Tetraspanin"/>
    <property type="match status" value="1"/>
</dbReference>
<dbReference type="PRINTS" id="PR00259">
    <property type="entry name" value="TMFOUR"/>
</dbReference>
<dbReference type="AlphaFoldDB" id="A0A8K0K3Q1"/>
<keyword evidence="3 5" id="KW-1133">Transmembrane helix</keyword>
<dbReference type="InterPro" id="IPR018499">
    <property type="entry name" value="Tetraspanin/Peripherin"/>
</dbReference>
<dbReference type="EMBL" id="KZ308308">
    <property type="protein sequence ID" value="KAG8227024.1"/>
    <property type="molecule type" value="Genomic_DNA"/>
</dbReference>
<feature type="transmembrane region" description="Helical" evidence="5">
    <location>
        <begin position="211"/>
        <end position="233"/>
    </location>
</feature>
<keyword evidence="2 5" id="KW-0812">Transmembrane</keyword>
<evidence type="ECO:0008006" key="8">
    <source>
        <dbReference type="Google" id="ProtNLM"/>
    </source>
</evidence>
<reference evidence="6" key="1">
    <citation type="submission" date="2013-04" db="EMBL/GenBank/DDBJ databases">
        <authorList>
            <person name="Qu J."/>
            <person name="Murali S.C."/>
            <person name="Bandaranaike D."/>
            <person name="Bellair M."/>
            <person name="Blankenburg K."/>
            <person name="Chao H."/>
            <person name="Dinh H."/>
            <person name="Doddapaneni H."/>
            <person name="Downs B."/>
            <person name="Dugan-Rocha S."/>
            <person name="Elkadiri S."/>
            <person name="Gnanaolivu R.D."/>
            <person name="Hernandez B."/>
            <person name="Javaid M."/>
            <person name="Jayaseelan J.C."/>
            <person name="Lee S."/>
            <person name="Li M."/>
            <person name="Ming W."/>
            <person name="Munidasa M."/>
            <person name="Muniz J."/>
            <person name="Nguyen L."/>
            <person name="Ongeri F."/>
            <person name="Osuji N."/>
            <person name="Pu L.-L."/>
            <person name="Puazo M."/>
            <person name="Qu C."/>
            <person name="Quiroz J."/>
            <person name="Raj R."/>
            <person name="Weissenberger G."/>
            <person name="Xin Y."/>
            <person name="Zou X."/>
            <person name="Han Y."/>
            <person name="Richards S."/>
            <person name="Worley K."/>
            <person name="Muzny D."/>
            <person name="Gibbs R."/>
        </authorList>
    </citation>
    <scope>NUCLEOTIDE SEQUENCE</scope>
    <source>
        <strain evidence="6">Sampled in the wild</strain>
    </source>
</reference>
<proteinExistence type="predicted"/>
<name>A0A8K0K3Q1_LADFU</name>
<evidence type="ECO:0000256" key="3">
    <source>
        <dbReference type="ARBA" id="ARBA00022989"/>
    </source>
</evidence>
<keyword evidence="4 5" id="KW-0472">Membrane</keyword>
<sequence>MGAKVGSFKNADERDYELKKVQNKASAVRYILFILNFILALGGLVLVMLGGMVVGKMTIVTNLTGDQKFLAPDIGFIVLGCVIFAISFFGCFSTLKGIPSILIWFGVLLCSVLFAEVAMYSLGFFLRINLDKSIEDYLLRTFDTNGDKTLAEDVQLNFQCCGVRGPPVEPLPPSCCGGKEGVCSVTGAFERSCYDSVRYFIAWSNDVLGDIIVGMAAIVLVAVVFSFFLANLLSVSGKLKAMKFA</sequence>
<dbReference type="Pfam" id="PF00335">
    <property type="entry name" value="Tetraspanin"/>
    <property type="match status" value="1"/>
</dbReference>
<evidence type="ECO:0000256" key="1">
    <source>
        <dbReference type="ARBA" id="ARBA00004141"/>
    </source>
</evidence>
<evidence type="ECO:0000256" key="2">
    <source>
        <dbReference type="ARBA" id="ARBA00022692"/>
    </source>
</evidence>
<feature type="transmembrane region" description="Helical" evidence="5">
    <location>
        <begin position="102"/>
        <end position="126"/>
    </location>
</feature>
<dbReference type="OrthoDB" id="71600at2759"/>
<accession>A0A8K0K3Q1</accession>
<gene>
    <name evidence="6" type="ORF">J437_LFUL006644</name>
</gene>
<organism evidence="6 7">
    <name type="scientific">Ladona fulva</name>
    <name type="common">Scarce chaser dragonfly</name>
    <name type="synonym">Libellula fulva</name>
    <dbReference type="NCBI Taxonomy" id="123851"/>
    <lineage>
        <taxon>Eukaryota</taxon>
        <taxon>Metazoa</taxon>
        <taxon>Ecdysozoa</taxon>
        <taxon>Arthropoda</taxon>
        <taxon>Hexapoda</taxon>
        <taxon>Insecta</taxon>
        <taxon>Pterygota</taxon>
        <taxon>Palaeoptera</taxon>
        <taxon>Odonata</taxon>
        <taxon>Epiprocta</taxon>
        <taxon>Anisoptera</taxon>
        <taxon>Libelluloidea</taxon>
        <taxon>Libellulidae</taxon>
        <taxon>Ladona</taxon>
    </lineage>
</organism>
<evidence type="ECO:0000313" key="6">
    <source>
        <dbReference type="EMBL" id="KAG8227024.1"/>
    </source>
</evidence>
<dbReference type="InterPro" id="IPR008952">
    <property type="entry name" value="Tetraspanin_EC2_sf"/>
</dbReference>
<dbReference type="PANTHER" id="PTHR19282:SF544">
    <property type="entry name" value="TETRASPANIN"/>
    <property type="match status" value="1"/>
</dbReference>
<dbReference type="GO" id="GO:0005886">
    <property type="term" value="C:plasma membrane"/>
    <property type="evidence" value="ECO:0007669"/>
    <property type="project" value="TreeGrafter"/>
</dbReference>
<protein>
    <recommendedName>
        <fullName evidence="8">Tetraspanin</fullName>
    </recommendedName>
</protein>
<evidence type="ECO:0000256" key="4">
    <source>
        <dbReference type="ARBA" id="ARBA00023136"/>
    </source>
</evidence>
<evidence type="ECO:0000313" key="7">
    <source>
        <dbReference type="Proteomes" id="UP000792457"/>
    </source>
</evidence>
<keyword evidence="7" id="KW-1185">Reference proteome</keyword>
<dbReference type="Gene3D" id="1.10.1450.10">
    <property type="entry name" value="Tetraspanin"/>
    <property type="match status" value="1"/>
</dbReference>
<evidence type="ECO:0000256" key="5">
    <source>
        <dbReference type="SAM" id="Phobius"/>
    </source>
</evidence>
<feature type="transmembrane region" description="Helical" evidence="5">
    <location>
        <begin position="30"/>
        <end position="54"/>
    </location>
</feature>
<dbReference type="CDD" id="cd03127">
    <property type="entry name" value="tetraspanin_LEL"/>
    <property type="match status" value="1"/>
</dbReference>
<comment type="caution">
    <text evidence="6">The sequence shown here is derived from an EMBL/GenBank/DDBJ whole genome shotgun (WGS) entry which is preliminary data.</text>
</comment>
<feature type="transmembrane region" description="Helical" evidence="5">
    <location>
        <begin position="74"/>
        <end position="95"/>
    </location>
</feature>
<dbReference type="Proteomes" id="UP000792457">
    <property type="component" value="Unassembled WGS sequence"/>
</dbReference>
<dbReference type="PANTHER" id="PTHR19282">
    <property type="entry name" value="TETRASPANIN"/>
    <property type="match status" value="1"/>
</dbReference>
<comment type="subcellular location">
    <subcellularLocation>
        <location evidence="1">Membrane</location>
        <topology evidence="1">Multi-pass membrane protein</topology>
    </subcellularLocation>
</comment>